<evidence type="ECO:0000313" key="2">
    <source>
        <dbReference type="Proteomes" id="UP000234790"/>
    </source>
</evidence>
<name>A0A2K9LV76_SPISQ</name>
<reference evidence="1 2" key="1">
    <citation type="submission" date="2017-12" db="EMBL/GenBank/DDBJ databases">
        <title>Complete genome sequence of Spiroplasma monobiae MQ-1 (ATCC 33825).</title>
        <authorList>
            <person name="Tsai Y.-M."/>
            <person name="Lo W.-S."/>
            <person name="Wu P.-S."/>
            <person name="Cho S.-T."/>
            <person name="Kuo C.-H."/>
        </authorList>
    </citation>
    <scope>NUCLEOTIDE SEQUENCE [LARGE SCALE GENOMIC DNA]</scope>
    <source>
        <strain evidence="1 2">MQ-1</strain>
    </source>
</reference>
<dbReference type="Proteomes" id="UP000234790">
    <property type="component" value="Chromosome"/>
</dbReference>
<gene>
    <name evidence="1" type="ORF">SMONO_v1c06930</name>
</gene>
<dbReference type="KEGG" id="smoo:SMONO_v1c06930"/>
<dbReference type="RefSeq" id="WP_101780987.1">
    <property type="nucleotide sequence ID" value="NZ_CP025543.1"/>
</dbReference>
<keyword evidence="2" id="KW-1185">Reference proteome</keyword>
<evidence type="ECO:0000313" key="1">
    <source>
        <dbReference type="EMBL" id="AUM62942.1"/>
    </source>
</evidence>
<dbReference type="OrthoDB" id="389053at2"/>
<proteinExistence type="predicted"/>
<dbReference type="AlphaFoldDB" id="A0A2K9LV76"/>
<accession>A0A2K9LV76</accession>
<protein>
    <submittedName>
        <fullName evidence="1">Uncharacterized protein</fullName>
    </submittedName>
</protein>
<sequence length="166" mass="18739">MFKLLKLASWVFLGMMLAPKKGVEIRSDFVDYLKKYRPQIKKLISTIEETWEKSQDNESDEVVANIEMKLSNIRNASDELDAAKTKELAFKALQKIGQTTVKLGQEVAKSDNVKIIAKDLAMITVDIIDKADEVYSKVKDVSISMSEDVYESGDSKKVSTIINKEK</sequence>
<dbReference type="EMBL" id="CP025543">
    <property type="protein sequence ID" value="AUM62942.1"/>
    <property type="molecule type" value="Genomic_DNA"/>
</dbReference>
<organism evidence="1 2">
    <name type="scientific">Spiroplasma monobiae MQ-1</name>
    <dbReference type="NCBI Taxonomy" id="1336748"/>
    <lineage>
        <taxon>Bacteria</taxon>
        <taxon>Bacillati</taxon>
        <taxon>Mycoplasmatota</taxon>
        <taxon>Mollicutes</taxon>
        <taxon>Entomoplasmatales</taxon>
        <taxon>Spiroplasmataceae</taxon>
        <taxon>Spiroplasma</taxon>
    </lineage>
</organism>